<dbReference type="SUPFAM" id="SSF47676">
    <property type="entry name" value="Conserved domain common to transcription factors TFIIS, elongin A, CRSP70"/>
    <property type="match status" value="1"/>
</dbReference>
<feature type="region of interest" description="Disordered" evidence="7">
    <location>
        <begin position="264"/>
        <end position="300"/>
    </location>
</feature>
<dbReference type="InterPro" id="IPR003618">
    <property type="entry name" value="TFIIS_cen_dom"/>
</dbReference>
<dbReference type="SMART" id="SM00510">
    <property type="entry name" value="TFS2M"/>
    <property type="match status" value="1"/>
</dbReference>
<dbReference type="InterPro" id="IPR036575">
    <property type="entry name" value="TFIIS_cen_dom_sf"/>
</dbReference>
<evidence type="ECO:0000256" key="2">
    <source>
        <dbReference type="ARBA" id="ARBA00022723"/>
    </source>
</evidence>
<feature type="compositionally biased region" description="Polar residues" evidence="7">
    <location>
        <begin position="364"/>
        <end position="389"/>
    </location>
</feature>
<accession>A0A9Q0G2E5</accession>
<evidence type="ECO:0000256" key="3">
    <source>
        <dbReference type="ARBA" id="ARBA00022771"/>
    </source>
</evidence>
<comment type="caution">
    <text evidence="10">The sequence shown here is derived from an EMBL/GenBank/DDBJ whole genome shotgun (WGS) entry which is preliminary data.</text>
</comment>
<dbReference type="SMART" id="SM00509">
    <property type="entry name" value="TFS2N"/>
    <property type="match status" value="1"/>
</dbReference>
<dbReference type="OrthoDB" id="1742074at2759"/>
<comment type="subcellular location">
    <subcellularLocation>
        <location evidence="1 6">Nucleus</location>
    </subcellularLocation>
</comment>
<dbReference type="PANTHER" id="PTHR11477">
    <property type="entry name" value="TRANSCRIPTION FACTOR S-II ZINC FINGER DOMAIN-CONTAINING PROTEIN"/>
    <property type="match status" value="1"/>
</dbReference>
<dbReference type="GO" id="GO:0008270">
    <property type="term" value="F:zinc ion binding"/>
    <property type="evidence" value="ECO:0007669"/>
    <property type="project" value="UniProtKB-KW"/>
</dbReference>
<feature type="compositionally biased region" description="Basic and acidic residues" evidence="7">
    <location>
        <begin position="314"/>
        <end position="330"/>
    </location>
</feature>
<feature type="compositionally biased region" description="Low complexity" evidence="7">
    <location>
        <begin position="423"/>
        <end position="434"/>
    </location>
</feature>
<keyword evidence="4" id="KW-0862">Zinc</keyword>
<dbReference type="Gene3D" id="1.20.930.10">
    <property type="entry name" value="Conserved domain common to transcription factors TFIIS, elongin A, CRSP70"/>
    <property type="match status" value="1"/>
</dbReference>
<evidence type="ECO:0000256" key="7">
    <source>
        <dbReference type="SAM" id="MobiDB-lite"/>
    </source>
</evidence>
<evidence type="ECO:0000256" key="5">
    <source>
        <dbReference type="ARBA" id="ARBA00023242"/>
    </source>
</evidence>
<dbReference type="Gene3D" id="1.10.472.30">
    <property type="entry name" value="Transcription elongation factor S-II, central domain"/>
    <property type="match status" value="1"/>
</dbReference>
<keyword evidence="5 6" id="KW-0539">Nucleus</keyword>
<name>A0A9Q0G2E5_9ROSI</name>
<protein>
    <recommendedName>
        <fullName evidence="12">TFIIS N-terminal domain-containing protein</fullName>
    </recommendedName>
</protein>
<evidence type="ECO:0000259" key="9">
    <source>
        <dbReference type="PROSITE" id="PS51321"/>
    </source>
</evidence>
<reference evidence="10" key="2">
    <citation type="journal article" date="2023" name="Plants (Basel)">
        <title>Annotation of the Turnera subulata (Passifloraceae) Draft Genome Reveals the S-Locus Evolved after the Divergence of Turneroideae from Passifloroideae in a Stepwise Manner.</title>
        <authorList>
            <person name="Henning P.M."/>
            <person name="Roalson E.H."/>
            <person name="Mir W."/>
            <person name="McCubbin A.G."/>
            <person name="Shore J.S."/>
        </authorList>
    </citation>
    <scope>NUCLEOTIDE SEQUENCE</scope>
    <source>
        <strain evidence="10">F60SS</strain>
    </source>
</reference>
<evidence type="ECO:0000256" key="1">
    <source>
        <dbReference type="ARBA" id="ARBA00004123"/>
    </source>
</evidence>
<dbReference type="Pfam" id="PF08711">
    <property type="entry name" value="Med26"/>
    <property type="match status" value="1"/>
</dbReference>
<keyword evidence="2" id="KW-0479">Metal-binding</keyword>
<dbReference type="PANTHER" id="PTHR11477:SF0">
    <property type="entry name" value="IP08861P-RELATED"/>
    <property type="match status" value="1"/>
</dbReference>
<dbReference type="AlphaFoldDB" id="A0A9Q0G2E5"/>
<feature type="region of interest" description="Disordered" evidence="7">
    <location>
        <begin position="312"/>
        <end position="435"/>
    </location>
</feature>
<dbReference type="EMBL" id="JAKUCV010002511">
    <property type="protein sequence ID" value="KAJ4842343.1"/>
    <property type="molecule type" value="Genomic_DNA"/>
</dbReference>
<feature type="domain" description="TFIIS N-terminal" evidence="8">
    <location>
        <begin position="7"/>
        <end position="87"/>
    </location>
</feature>
<dbReference type="InterPro" id="IPR035441">
    <property type="entry name" value="TFIIS/LEDGF_dom_sf"/>
</dbReference>
<proteinExistence type="predicted"/>
<sequence>MTVISVEEVAKLLRVARKAKGYSTSEEELSRCVDALSRLNSLPVTAHTLVAAKSGTLLAPLRKHPHKKIRDLALLLFKNWGEILYKSLGKRDKTATPASALKAQQCSAENLPSPVQGLCRDPRRLLQESSPSEGLRSSDAVGISVSVESVLFKNWGRDNLTKYRSFLFNINDPRNPDFRRKVLLGQVEPERIVGMSPKEMAGDELQAQYQGFEHLREKRRFIKTASAGMMDATPTDISLDSVPSKGPEVTVAYPKHLVLSSSEASSSEISSKSDHSRTCSSNHPLKTTETAQQPAWSRVLSPATNTSVAAAMGERPEGLKPDDATRDPGTGRHQLAHSSPVHRRRSRSRDRGVAPPNSGDHQSHSPSPRETLQQTTFSPVVTGSPTDITDQPAHTAEPCWMQPEQPNPEDTVTPTATSLSAKTPGQTGHTTGPTRLIGDGLSYRPLIMYSAQGIQQTVKALLE</sequence>
<evidence type="ECO:0000313" key="10">
    <source>
        <dbReference type="EMBL" id="KAJ4842343.1"/>
    </source>
</evidence>
<gene>
    <name evidence="10" type="ORF">Tsubulata_013754</name>
</gene>
<feature type="compositionally biased region" description="Polar residues" evidence="7">
    <location>
        <begin position="408"/>
        <end position="421"/>
    </location>
</feature>
<keyword evidence="3" id="KW-0863">Zinc-finger</keyword>
<dbReference type="InterPro" id="IPR003617">
    <property type="entry name" value="TFIIS/CRSP70_N_sub"/>
</dbReference>
<dbReference type="GO" id="GO:0006351">
    <property type="term" value="P:DNA-templated transcription"/>
    <property type="evidence" value="ECO:0007669"/>
    <property type="project" value="InterPro"/>
</dbReference>
<reference evidence="10" key="1">
    <citation type="submission" date="2022-02" db="EMBL/GenBank/DDBJ databases">
        <authorList>
            <person name="Henning P.M."/>
            <person name="McCubbin A.G."/>
            <person name="Shore J.S."/>
        </authorList>
    </citation>
    <scope>NUCLEOTIDE SEQUENCE</scope>
    <source>
        <strain evidence="10">F60SS</strain>
        <tissue evidence="10">Leaves</tissue>
    </source>
</reference>
<dbReference type="PROSITE" id="PS51319">
    <property type="entry name" value="TFIIS_N"/>
    <property type="match status" value="1"/>
</dbReference>
<feature type="domain" description="TFIIS central" evidence="9">
    <location>
        <begin position="118"/>
        <end position="228"/>
    </location>
</feature>
<dbReference type="Pfam" id="PF07500">
    <property type="entry name" value="TFIIS_M"/>
    <property type="match status" value="1"/>
</dbReference>
<dbReference type="Proteomes" id="UP001141552">
    <property type="component" value="Unassembled WGS sequence"/>
</dbReference>
<dbReference type="InterPro" id="IPR017923">
    <property type="entry name" value="TFIIS_N"/>
</dbReference>
<evidence type="ECO:0008006" key="12">
    <source>
        <dbReference type="Google" id="ProtNLM"/>
    </source>
</evidence>
<organism evidence="10 11">
    <name type="scientific">Turnera subulata</name>
    <dbReference type="NCBI Taxonomy" id="218843"/>
    <lineage>
        <taxon>Eukaryota</taxon>
        <taxon>Viridiplantae</taxon>
        <taxon>Streptophyta</taxon>
        <taxon>Embryophyta</taxon>
        <taxon>Tracheophyta</taxon>
        <taxon>Spermatophyta</taxon>
        <taxon>Magnoliopsida</taxon>
        <taxon>eudicotyledons</taxon>
        <taxon>Gunneridae</taxon>
        <taxon>Pentapetalae</taxon>
        <taxon>rosids</taxon>
        <taxon>fabids</taxon>
        <taxon>Malpighiales</taxon>
        <taxon>Passifloraceae</taxon>
        <taxon>Turnera</taxon>
    </lineage>
</organism>
<dbReference type="SUPFAM" id="SSF46942">
    <property type="entry name" value="Elongation factor TFIIS domain 2"/>
    <property type="match status" value="1"/>
</dbReference>
<dbReference type="PROSITE" id="PS51321">
    <property type="entry name" value="TFIIS_CENTRAL"/>
    <property type="match status" value="1"/>
</dbReference>
<evidence type="ECO:0000259" key="8">
    <source>
        <dbReference type="PROSITE" id="PS51319"/>
    </source>
</evidence>
<dbReference type="CDD" id="cd00183">
    <property type="entry name" value="TFIIS_I"/>
    <property type="match status" value="1"/>
</dbReference>
<feature type="compositionally biased region" description="Polar residues" evidence="7">
    <location>
        <begin position="278"/>
        <end position="295"/>
    </location>
</feature>
<evidence type="ECO:0000256" key="6">
    <source>
        <dbReference type="PROSITE-ProRule" id="PRU00649"/>
    </source>
</evidence>
<keyword evidence="11" id="KW-1185">Reference proteome</keyword>
<evidence type="ECO:0000256" key="4">
    <source>
        <dbReference type="ARBA" id="ARBA00022833"/>
    </source>
</evidence>
<dbReference type="GO" id="GO:0005634">
    <property type="term" value="C:nucleus"/>
    <property type="evidence" value="ECO:0007669"/>
    <property type="project" value="UniProtKB-SubCell"/>
</dbReference>
<evidence type="ECO:0000313" key="11">
    <source>
        <dbReference type="Proteomes" id="UP001141552"/>
    </source>
</evidence>